<proteinExistence type="predicted"/>
<gene>
    <name evidence="1" type="ORF">SDC9_149547</name>
</gene>
<comment type="caution">
    <text evidence="1">The sequence shown here is derived from an EMBL/GenBank/DDBJ whole genome shotgun (WGS) entry which is preliminary data.</text>
</comment>
<accession>A0A645EK27</accession>
<protein>
    <submittedName>
        <fullName evidence="1">Uncharacterized protein</fullName>
    </submittedName>
</protein>
<dbReference type="AlphaFoldDB" id="A0A645EK27"/>
<dbReference type="EMBL" id="VSSQ01048277">
    <property type="protein sequence ID" value="MPN02331.1"/>
    <property type="molecule type" value="Genomic_DNA"/>
</dbReference>
<organism evidence="1">
    <name type="scientific">bioreactor metagenome</name>
    <dbReference type="NCBI Taxonomy" id="1076179"/>
    <lineage>
        <taxon>unclassified sequences</taxon>
        <taxon>metagenomes</taxon>
        <taxon>ecological metagenomes</taxon>
    </lineage>
</organism>
<name>A0A645EK27_9ZZZZ</name>
<evidence type="ECO:0000313" key="1">
    <source>
        <dbReference type="EMBL" id="MPN02331.1"/>
    </source>
</evidence>
<reference evidence="1" key="1">
    <citation type="submission" date="2019-08" db="EMBL/GenBank/DDBJ databases">
        <authorList>
            <person name="Kucharzyk K."/>
            <person name="Murdoch R.W."/>
            <person name="Higgins S."/>
            <person name="Loffler F."/>
        </authorList>
    </citation>
    <scope>NUCLEOTIDE SEQUENCE</scope>
</reference>
<sequence>MGWQTKTKSFFVQNTVSDSYFQGSGILVRPLVNTFEGTGIPDILFVGGCTLSAPLGQPVVLTLMTCKLTGEYQFPVLARTLGDGLKTNKILIGTIKSGLETKLKEYLKFNMKDFRLSFYTATQTDKSYKLFFLTPIVFVNREVTELTIGSTPMYQCKIEYLY</sequence>